<organism evidence="1 2">
    <name type="scientific">Phycicoccus duodecadis</name>
    <dbReference type="NCBI Taxonomy" id="173053"/>
    <lineage>
        <taxon>Bacteria</taxon>
        <taxon>Bacillati</taxon>
        <taxon>Actinomycetota</taxon>
        <taxon>Actinomycetes</taxon>
        <taxon>Micrococcales</taxon>
        <taxon>Intrasporangiaceae</taxon>
        <taxon>Phycicoccus</taxon>
    </lineage>
</organism>
<evidence type="ECO:0000313" key="2">
    <source>
        <dbReference type="Proteomes" id="UP000233781"/>
    </source>
</evidence>
<dbReference type="AlphaFoldDB" id="A0A2N3YKR3"/>
<sequence length="247" mass="27518">METPSRLERYRSGAREQVWHELRQDGRQVREPGLAAEAQAVCDDMARRARHNLEVLVERLRADGYRFHTNDEEQAPVEPLTDPGPGAEELVTWLDETFGGIPMAVSSWLRLVGDVWLVGTHPEWPESSAADPLVLQLEGSSRRTSVRDFYSMELDAWREWSGEDPGADGFVLPVAPDHLHKANVSGGDPYGFRLPDATAEGFFVGDVAMPFVAYLNQVFRLGGFPGAAPGDRQWGIKQRLAQDLLPL</sequence>
<accession>A0A2N3YKR3</accession>
<dbReference type="Proteomes" id="UP000233781">
    <property type="component" value="Unassembled WGS sequence"/>
</dbReference>
<comment type="caution">
    <text evidence="1">The sequence shown here is derived from an EMBL/GenBank/DDBJ whole genome shotgun (WGS) entry which is preliminary data.</text>
</comment>
<evidence type="ECO:0000313" key="1">
    <source>
        <dbReference type="EMBL" id="PKW27432.1"/>
    </source>
</evidence>
<dbReference type="EMBL" id="PJNE01000001">
    <property type="protein sequence ID" value="PKW27432.1"/>
    <property type="molecule type" value="Genomic_DNA"/>
</dbReference>
<reference evidence="1 2" key="1">
    <citation type="submission" date="2017-12" db="EMBL/GenBank/DDBJ databases">
        <title>Sequencing the genomes of 1000 Actinobacteria strains.</title>
        <authorList>
            <person name="Klenk H.-P."/>
        </authorList>
    </citation>
    <scope>NUCLEOTIDE SEQUENCE [LARGE SCALE GENOMIC DNA]</scope>
    <source>
        <strain evidence="1 2">DSM 12806</strain>
    </source>
</reference>
<gene>
    <name evidence="1" type="ORF">ATL31_2273</name>
</gene>
<protein>
    <submittedName>
        <fullName evidence="1">Uncharacterized protein</fullName>
    </submittedName>
</protein>
<keyword evidence="2" id="KW-1185">Reference proteome</keyword>
<proteinExistence type="predicted"/>
<name>A0A2N3YKR3_9MICO</name>
<dbReference type="RefSeq" id="WP_101395855.1">
    <property type="nucleotide sequence ID" value="NZ_PJNE01000001.1"/>
</dbReference>
<dbReference type="OrthoDB" id="1333924at2"/>